<protein>
    <submittedName>
        <fullName evidence="1">Uncharacterized protein</fullName>
    </submittedName>
</protein>
<accession>A0A383CDB6</accession>
<dbReference type="EMBL" id="UINC01207481">
    <property type="protein sequence ID" value="SVE29578.1"/>
    <property type="molecule type" value="Genomic_DNA"/>
</dbReference>
<evidence type="ECO:0000313" key="1">
    <source>
        <dbReference type="EMBL" id="SVE29578.1"/>
    </source>
</evidence>
<name>A0A383CDB6_9ZZZZ</name>
<reference evidence="1" key="1">
    <citation type="submission" date="2018-05" db="EMBL/GenBank/DDBJ databases">
        <authorList>
            <person name="Lanie J.A."/>
            <person name="Ng W.-L."/>
            <person name="Kazmierczak K.M."/>
            <person name="Andrzejewski T.M."/>
            <person name="Davidsen T.M."/>
            <person name="Wayne K.J."/>
            <person name="Tettelin H."/>
            <person name="Glass J.I."/>
            <person name="Rusch D."/>
            <person name="Podicherti R."/>
            <person name="Tsui H.-C.T."/>
            <person name="Winkler M.E."/>
        </authorList>
    </citation>
    <scope>NUCLEOTIDE SEQUENCE</scope>
</reference>
<sequence length="111" mass="12108">PELRPRVVACGGIVGVELGFLSPKDVPPLPSGVSLSETEIDAVVAELRTVVRQFKQVDAFDETEEAKEELHIGESVADANEDLIRARSKLGHADTLLEKLRISFDDDEDPV</sequence>
<organism evidence="1">
    <name type="scientific">marine metagenome</name>
    <dbReference type="NCBI Taxonomy" id="408172"/>
    <lineage>
        <taxon>unclassified sequences</taxon>
        <taxon>metagenomes</taxon>
        <taxon>ecological metagenomes</taxon>
    </lineage>
</organism>
<dbReference type="AlphaFoldDB" id="A0A383CDB6"/>
<gene>
    <name evidence="1" type="ORF">METZ01_LOCUS482432</name>
</gene>
<feature type="non-terminal residue" evidence="1">
    <location>
        <position position="1"/>
    </location>
</feature>
<proteinExistence type="predicted"/>